<feature type="domain" description="MYND-type" evidence="17">
    <location>
        <begin position="291"/>
        <end position="334"/>
    </location>
</feature>
<evidence type="ECO:0000256" key="12">
    <source>
        <dbReference type="ARBA" id="ARBA00093423"/>
    </source>
</evidence>
<dbReference type="RefSeq" id="XP_015585699.1">
    <property type="nucleotide sequence ID" value="XM_015730213.2"/>
</dbReference>
<dbReference type="InterPro" id="IPR002893">
    <property type="entry name" value="Znf_MYND"/>
</dbReference>
<keyword evidence="5" id="KW-0808">Transferase</keyword>
<evidence type="ECO:0000256" key="13">
    <source>
        <dbReference type="ARBA" id="ARBA00093635"/>
    </source>
</evidence>
<evidence type="ECO:0000256" key="4">
    <source>
        <dbReference type="ARBA" id="ARBA00022603"/>
    </source>
</evidence>
<feature type="domain" description="SET" evidence="16">
    <location>
        <begin position="239"/>
        <end position="536"/>
    </location>
</feature>
<comment type="subcellular location">
    <subcellularLocation>
        <location evidence="2">Cytoplasm</location>
    </subcellularLocation>
    <subcellularLocation>
        <location evidence="1">Nucleus</location>
    </subcellularLocation>
</comment>
<evidence type="ECO:0000259" key="16">
    <source>
        <dbReference type="PROSITE" id="PS50280"/>
    </source>
</evidence>
<dbReference type="SUPFAM" id="SSF144232">
    <property type="entry name" value="HIT/MYND zinc finger-like"/>
    <property type="match status" value="1"/>
</dbReference>
<dbReference type="SUPFAM" id="SSF82199">
    <property type="entry name" value="SET domain"/>
    <property type="match status" value="1"/>
</dbReference>
<evidence type="ECO:0000256" key="9">
    <source>
        <dbReference type="ARBA" id="ARBA00022833"/>
    </source>
</evidence>
<keyword evidence="10" id="KW-0539">Nucleus</keyword>
<evidence type="ECO:0000313" key="18">
    <source>
        <dbReference type="Proteomes" id="UP000694920"/>
    </source>
</evidence>
<comment type="function">
    <text evidence="12">Protein-lysine N-methyltransferase. Monomethylates PRMT5, modulating its transcriptional activity. May also act as a histone methyltransferase. Plays a critical role in cardiac development. Acts as a key epigenetic regulator of gene expression during cardiac development via its dual activities as a methyltransferase and negative regulator of HDAC1.</text>
</comment>
<evidence type="ECO:0000256" key="14">
    <source>
        <dbReference type="ARBA" id="ARBA00093680"/>
    </source>
</evidence>
<keyword evidence="18" id="KW-1185">Reference proteome</keyword>
<dbReference type="KEGG" id="ccin:107263237"/>
<keyword evidence="7" id="KW-0479">Metal-binding</keyword>
<evidence type="ECO:0000256" key="15">
    <source>
        <dbReference type="PROSITE-ProRule" id="PRU00134"/>
    </source>
</evidence>
<evidence type="ECO:0000256" key="2">
    <source>
        <dbReference type="ARBA" id="ARBA00004496"/>
    </source>
</evidence>
<dbReference type="GO" id="GO:0008276">
    <property type="term" value="F:protein methyltransferase activity"/>
    <property type="evidence" value="ECO:0007669"/>
    <property type="project" value="UniProtKB-ARBA"/>
</dbReference>
<dbReference type="GO" id="GO:0032259">
    <property type="term" value="P:methylation"/>
    <property type="evidence" value="ECO:0007669"/>
    <property type="project" value="UniProtKB-KW"/>
</dbReference>
<dbReference type="GO" id="GO:0042826">
    <property type="term" value="F:histone deacetylase binding"/>
    <property type="evidence" value="ECO:0007669"/>
    <property type="project" value="TreeGrafter"/>
</dbReference>
<proteinExistence type="predicted"/>
<dbReference type="PROSITE" id="PS50280">
    <property type="entry name" value="SET"/>
    <property type="match status" value="1"/>
</dbReference>
<evidence type="ECO:0000256" key="3">
    <source>
        <dbReference type="ARBA" id="ARBA00022490"/>
    </source>
</evidence>
<dbReference type="PROSITE" id="PS50865">
    <property type="entry name" value="ZF_MYND_2"/>
    <property type="match status" value="1"/>
</dbReference>
<evidence type="ECO:0000256" key="5">
    <source>
        <dbReference type="ARBA" id="ARBA00022679"/>
    </source>
</evidence>
<accession>A0AAJ7FD09</accession>
<dbReference type="GeneID" id="107263237"/>
<evidence type="ECO:0000256" key="7">
    <source>
        <dbReference type="ARBA" id="ARBA00022723"/>
    </source>
</evidence>
<dbReference type="GO" id="GO:0005634">
    <property type="term" value="C:nucleus"/>
    <property type="evidence" value="ECO:0007669"/>
    <property type="project" value="UniProtKB-SubCell"/>
</dbReference>
<dbReference type="CDD" id="cd10536">
    <property type="entry name" value="SET_SMYD4"/>
    <property type="match status" value="1"/>
</dbReference>
<protein>
    <recommendedName>
        <fullName evidence="13">Protein-lysine N-methyltransferase SMYD4</fullName>
    </recommendedName>
    <alternativeName>
        <fullName evidence="14">SET and MYND domain-containing protein 4</fullName>
    </alternativeName>
</protein>
<keyword evidence="9" id="KW-0862">Zinc</keyword>
<dbReference type="GO" id="GO:0008170">
    <property type="term" value="F:N-methyltransferase activity"/>
    <property type="evidence" value="ECO:0007669"/>
    <property type="project" value="UniProtKB-ARBA"/>
</dbReference>
<dbReference type="InterPro" id="IPR001214">
    <property type="entry name" value="SET_dom"/>
</dbReference>
<dbReference type="InterPro" id="IPR044421">
    <property type="entry name" value="SMYD4_SET"/>
</dbReference>
<evidence type="ECO:0000313" key="19">
    <source>
        <dbReference type="RefSeq" id="XP_015585699.1"/>
    </source>
</evidence>
<dbReference type="Pfam" id="PF01753">
    <property type="entry name" value="zf-MYND"/>
    <property type="match status" value="1"/>
</dbReference>
<evidence type="ECO:0000259" key="17">
    <source>
        <dbReference type="PROSITE" id="PS50865"/>
    </source>
</evidence>
<gene>
    <name evidence="19" type="primary">LOC107263237</name>
</gene>
<keyword evidence="8 15" id="KW-0863">Zinc-finger</keyword>
<evidence type="ECO:0000256" key="6">
    <source>
        <dbReference type="ARBA" id="ARBA00022691"/>
    </source>
</evidence>
<keyword evidence="3" id="KW-0963">Cytoplasm</keyword>
<evidence type="ECO:0000256" key="10">
    <source>
        <dbReference type="ARBA" id="ARBA00023242"/>
    </source>
</evidence>
<name>A0AAJ7FD09_CEPCN</name>
<dbReference type="Gene3D" id="2.170.270.10">
    <property type="entry name" value="SET domain"/>
    <property type="match status" value="1"/>
</dbReference>
<dbReference type="GO" id="GO:0008757">
    <property type="term" value="F:S-adenosylmethionine-dependent methyltransferase activity"/>
    <property type="evidence" value="ECO:0007669"/>
    <property type="project" value="UniProtKB-ARBA"/>
</dbReference>
<evidence type="ECO:0000256" key="11">
    <source>
        <dbReference type="ARBA" id="ARBA00048985"/>
    </source>
</evidence>
<dbReference type="Proteomes" id="UP000694920">
    <property type="component" value="Unplaced"/>
</dbReference>
<reference evidence="19" key="1">
    <citation type="submission" date="2025-08" db="UniProtKB">
        <authorList>
            <consortium name="RefSeq"/>
        </authorList>
    </citation>
    <scope>IDENTIFICATION</scope>
</reference>
<dbReference type="GO" id="GO:0008270">
    <property type="term" value="F:zinc ion binding"/>
    <property type="evidence" value="ECO:0007669"/>
    <property type="project" value="UniProtKB-KW"/>
</dbReference>
<dbReference type="InterPro" id="IPR052097">
    <property type="entry name" value="SET-MYND_domain_protein"/>
</dbReference>
<dbReference type="PROSITE" id="PS01360">
    <property type="entry name" value="ZF_MYND_1"/>
    <property type="match status" value="1"/>
</dbReference>
<dbReference type="GO" id="GO:0005737">
    <property type="term" value="C:cytoplasm"/>
    <property type="evidence" value="ECO:0007669"/>
    <property type="project" value="UniProtKB-SubCell"/>
</dbReference>
<evidence type="ECO:0000256" key="1">
    <source>
        <dbReference type="ARBA" id="ARBA00004123"/>
    </source>
</evidence>
<dbReference type="AlphaFoldDB" id="A0AAJ7FD09"/>
<comment type="catalytic activity">
    <reaction evidence="11">
        <text>L-lysyl-[protein] + S-adenosyl-L-methionine = N(6)-methyl-L-lysyl-[protein] + S-adenosyl-L-homocysteine + H(+)</text>
        <dbReference type="Rhea" id="RHEA:51736"/>
        <dbReference type="Rhea" id="RHEA-COMP:9752"/>
        <dbReference type="Rhea" id="RHEA-COMP:13053"/>
        <dbReference type="ChEBI" id="CHEBI:15378"/>
        <dbReference type="ChEBI" id="CHEBI:29969"/>
        <dbReference type="ChEBI" id="CHEBI:57856"/>
        <dbReference type="ChEBI" id="CHEBI:59789"/>
        <dbReference type="ChEBI" id="CHEBI:61929"/>
    </reaction>
</comment>
<keyword evidence="4" id="KW-0489">Methyltransferase</keyword>
<dbReference type="PANTHER" id="PTHR46165">
    <property type="entry name" value="SET AND MYND DOMAIN-CONTAINING PROTEIN 4"/>
    <property type="match status" value="1"/>
</dbReference>
<dbReference type="PANTHER" id="PTHR46165:SF2">
    <property type="entry name" value="SET AND MYND DOMAIN-CONTAINING PROTEIN 4"/>
    <property type="match status" value="1"/>
</dbReference>
<dbReference type="InterPro" id="IPR046341">
    <property type="entry name" value="SET_dom_sf"/>
</dbReference>
<dbReference type="Pfam" id="PF00856">
    <property type="entry name" value="SET"/>
    <property type="match status" value="1"/>
</dbReference>
<sequence length="672" mass="77232">MSQGKGNTFTQFYQMVYDAAKEKSFKNCFRELSRAGNRQGMIELVIELPGIRKWQMTDSYVAKNDIHVLATFKKHNLLTCDTKFLTEALFAASITNNNFLNILLARTKQYYRHGEYLKCIADCDYAIDLLNNVLNSIEKRISFLEYNIEFNLFQSMCLKRLELNERARACFSKASNSAEDLMKLKKDCTSVSNEEKLQTLKPFLDKLREIKQTDENINSRKSVISSTNSVPLIDGKMHNKLISCSDAVSLEYNADKGRYLIASRNIKSGSVLIVDKPFAFSTDKQALSRNCLHCHVSLILDSTTRIPCHNCQTVSFCSEECRKAAWKNYHRYECQVFDYFYETESYRTSYLLLAYRTTVSMISQGGNDFDANVLDFHDAVEKESNRFRVAIGDDYSPVDYKTVYSLETHGRHADPDDNLIRSIQAIFLAKCLAHVMADFTPGVILQQRYLELLAVATLRHLQAINSNAYEIVENIWDKETKIWEPRNVGGALYTTVSLVNHSCYANVVRHTYPNGMVVVRALRFIRKGSEILDCYGPHFLSDDRDKRRKHLLEKYYFHCACEACTDNWQLPLSEPKYQCKGCPEFLSKVESACKKCHTKIDRKKIERQLKESIKKRIEAISLLYDGHYKEALPILLEHGNFVEKTLADPNLEAIKTQQAIVQCFNSLGCVSK</sequence>
<evidence type="ECO:0000256" key="8">
    <source>
        <dbReference type="ARBA" id="ARBA00022771"/>
    </source>
</evidence>
<dbReference type="Gene3D" id="1.10.220.160">
    <property type="match status" value="1"/>
</dbReference>
<keyword evidence="6" id="KW-0949">S-adenosyl-L-methionine</keyword>
<dbReference type="Gene3D" id="6.10.140.2220">
    <property type="match status" value="1"/>
</dbReference>
<organism evidence="18 19">
    <name type="scientific">Cephus cinctus</name>
    <name type="common">Wheat stem sawfly</name>
    <dbReference type="NCBI Taxonomy" id="211228"/>
    <lineage>
        <taxon>Eukaryota</taxon>
        <taxon>Metazoa</taxon>
        <taxon>Ecdysozoa</taxon>
        <taxon>Arthropoda</taxon>
        <taxon>Hexapoda</taxon>
        <taxon>Insecta</taxon>
        <taxon>Pterygota</taxon>
        <taxon>Neoptera</taxon>
        <taxon>Endopterygota</taxon>
        <taxon>Hymenoptera</taxon>
        <taxon>Cephoidea</taxon>
        <taxon>Cephidae</taxon>
        <taxon>Cephus</taxon>
    </lineage>
</organism>